<sequence>MMKEVVNRQKEMVVDETFDKLFESLEDKTDETALRDLLKVMNEHRMISTEEADRIIELGGANDVVKCGLPPQVRPSDPENPTDIDNCIYRLYSNDPSLTEVNLNNMKRTPIPQIQRLIYMLKDNKFCKKVSLANTGLTDTALEPFIEVLNLNQTIESINFETNYISGEYLARFFQAALNCPSLREVKCVNQSTAFSTESEKQIMDAVFKNSSLTKVSANFRHPEARNKIEKATSRNCEIRRRQRREEALVKQATIDVANTSMVRPTASVKQVQQSPSDNSERHKFNRQISEPAERPKSDNPGKFAQSRSIFDRIEPIVEKPESIKKPSSDKKDHVLGQMTIKMKHEATGQKSDVTEATPLNSEDSGISKLEKKKLSVSPTASNANEIHTVKILSVDDLHNRSTPGILPVPKKSNQSSAKRHLENKDQGDQGHTETSSSVAEQTPKKSTFIDKQHAPERKPSKDGAYVPKFRQKSSSIPENELLVKEENQAKKSTDNTTTKLPSIVNVNKLHLSPKIAPPATISTAVEHRRSSTPKRKIEIPEKFAHNKHVFEKSDDDEKPPTSSRRSDQLQRQ</sequence>
<dbReference type="Gene3D" id="3.80.10.10">
    <property type="entry name" value="Ribonuclease Inhibitor"/>
    <property type="match status" value="1"/>
</dbReference>
<dbReference type="SUPFAM" id="SSF52047">
    <property type="entry name" value="RNI-like"/>
    <property type="match status" value="1"/>
</dbReference>
<keyword evidence="5" id="KW-1185">Reference proteome</keyword>
<evidence type="ECO:0000313" key="6">
    <source>
        <dbReference type="WBParaSite" id="nRc.2.0.1.t21010-RA"/>
    </source>
</evidence>
<evidence type="ECO:0000256" key="4">
    <source>
        <dbReference type="SAM" id="MobiDB-lite"/>
    </source>
</evidence>
<dbReference type="GO" id="GO:0051694">
    <property type="term" value="P:pointed-end actin filament capping"/>
    <property type="evidence" value="ECO:0007669"/>
    <property type="project" value="InterPro"/>
</dbReference>
<evidence type="ECO:0000313" key="5">
    <source>
        <dbReference type="Proteomes" id="UP000887565"/>
    </source>
</evidence>
<feature type="compositionally biased region" description="Basic and acidic residues" evidence="4">
    <location>
        <begin position="448"/>
        <end position="462"/>
    </location>
</feature>
<name>A0A915J4E9_ROMCU</name>
<dbReference type="PANTHER" id="PTHR10901:SF16">
    <property type="entry name" value="TROPOMODULIN"/>
    <property type="match status" value="1"/>
</dbReference>
<protein>
    <submittedName>
        <fullName evidence="6">Tropomodulin</fullName>
    </submittedName>
</protein>
<dbReference type="AlphaFoldDB" id="A0A915J4E9"/>
<dbReference type="PANTHER" id="PTHR10901">
    <property type="entry name" value="TROPOMODULIN"/>
    <property type="match status" value="1"/>
</dbReference>
<dbReference type="InterPro" id="IPR004934">
    <property type="entry name" value="TMOD"/>
</dbReference>
<feature type="compositionally biased region" description="Basic and acidic residues" evidence="4">
    <location>
        <begin position="310"/>
        <end position="335"/>
    </location>
</feature>
<feature type="compositionally biased region" description="Basic and acidic residues" evidence="4">
    <location>
        <begin position="420"/>
        <end position="432"/>
    </location>
</feature>
<keyword evidence="2" id="KW-0963">Cytoplasm</keyword>
<feature type="compositionally biased region" description="Polar residues" evidence="4">
    <location>
        <begin position="261"/>
        <end position="278"/>
    </location>
</feature>
<dbReference type="GO" id="GO:0005523">
    <property type="term" value="F:tropomyosin binding"/>
    <property type="evidence" value="ECO:0007669"/>
    <property type="project" value="InterPro"/>
</dbReference>
<evidence type="ECO:0000256" key="3">
    <source>
        <dbReference type="ARBA" id="ARBA00023212"/>
    </source>
</evidence>
<feature type="compositionally biased region" description="Basic and acidic residues" evidence="4">
    <location>
        <begin position="526"/>
        <end position="553"/>
    </location>
</feature>
<dbReference type="GO" id="GO:0007015">
    <property type="term" value="P:actin filament organization"/>
    <property type="evidence" value="ECO:0007669"/>
    <property type="project" value="TreeGrafter"/>
</dbReference>
<dbReference type="OMA" id="HRMISTE"/>
<dbReference type="WBParaSite" id="nRc.2.0.1.t21010-RA">
    <property type="protein sequence ID" value="nRc.2.0.1.t21010-RA"/>
    <property type="gene ID" value="nRc.2.0.1.g21010"/>
</dbReference>
<dbReference type="Proteomes" id="UP000887565">
    <property type="component" value="Unplaced"/>
</dbReference>
<proteinExistence type="predicted"/>
<dbReference type="GO" id="GO:0030016">
    <property type="term" value="C:myofibril"/>
    <property type="evidence" value="ECO:0007669"/>
    <property type="project" value="TreeGrafter"/>
</dbReference>
<feature type="region of interest" description="Disordered" evidence="4">
    <location>
        <begin position="524"/>
        <end position="573"/>
    </location>
</feature>
<accession>A0A915J4E9</accession>
<dbReference type="GO" id="GO:0005856">
    <property type="term" value="C:cytoskeleton"/>
    <property type="evidence" value="ECO:0007669"/>
    <property type="project" value="UniProtKB-SubCell"/>
</dbReference>
<dbReference type="InterPro" id="IPR032675">
    <property type="entry name" value="LRR_dom_sf"/>
</dbReference>
<reference evidence="6" key="1">
    <citation type="submission" date="2022-11" db="UniProtKB">
        <authorList>
            <consortium name="WormBaseParasite"/>
        </authorList>
    </citation>
    <scope>IDENTIFICATION</scope>
</reference>
<feature type="compositionally biased region" description="Basic and acidic residues" evidence="4">
    <location>
        <begin position="482"/>
        <end position="494"/>
    </location>
</feature>
<feature type="region of interest" description="Disordered" evidence="4">
    <location>
        <begin position="261"/>
        <end position="366"/>
    </location>
</feature>
<comment type="subcellular location">
    <subcellularLocation>
        <location evidence="1">Cytoplasm</location>
        <location evidence="1">Cytoskeleton</location>
    </subcellularLocation>
</comment>
<organism evidence="5 6">
    <name type="scientific">Romanomermis culicivorax</name>
    <name type="common">Nematode worm</name>
    <dbReference type="NCBI Taxonomy" id="13658"/>
    <lineage>
        <taxon>Eukaryota</taxon>
        <taxon>Metazoa</taxon>
        <taxon>Ecdysozoa</taxon>
        <taxon>Nematoda</taxon>
        <taxon>Enoplea</taxon>
        <taxon>Dorylaimia</taxon>
        <taxon>Mermithida</taxon>
        <taxon>Mermithoidea</taxon>
        <taxon>Mermithidae</taxon>
        <taxon>Romanomermis</taxon>
    </lineage>
</organism>
<evidence type="ECO:0000256" key="2">
    <source>
        <dbReference type="ARBA" id="ARBA00022490"/>
    </source>
</evidence>
<keyword evidence="3" id="KW-0206">Cytoskeleton</keyword>
<dbReference type="GO" id="GO:0030239">
    <property type="term" value="P:myofibril assembly"/>
    <property type="evidence" value="ECO:0007669"/>
    <property type="project" value="TreeGrafter"/>
</dbReference>
<evidence type="ECO:0000256" key="1">
    <source>
        <dbReference type="ARBA" id="ARBA00004245"/>
    </source>
</evidence>
<feature type="region of interest" description="Disordered" evidence="4">
    <location>
        <begin position="399"/>
        <end position="499"/>
    </location>
</feature>